<keyword evidence="5 6" id="KW-0449">Lipoprotein</keyword>
<evidence type="ECO:0000256" key="6">
    <source>
        <dbReference type="HAMAP-Rule" id="MF_01186"/>
    </source>
</evidence>
<comment type="subunit">
    <text evidence="6">Component of the lipopolysaccharide transport and assembly complex. Interacts with LptD.</text>
</comment>
<organism evidence="8 9">
    <name type="scientific">Montanilutibacter psychrotolerans</name>
    <dbReference type="NCBI Taxonomy" id="1327343"/>
    <lineage>
        <taxon>Bacteria</taxon>
        <taxon>Pseudomonadati</taxon>
        <taxon>Pseudomonadota</taxon>
        <taxon>Gammaproteobacteria</taxon>
        <taxon>Lysobacterales</taxon>
        <taxon>Lysobacteraceae</taxon>
        <taxon>Montanilutibacter</taxon>
    </lineage>
</organism>
<keyword evidence="1 6" id="KW-0732">Signal</keyword>
<dbReference type="InterPro" id="IPR007485">
    <property type="entry name" value="LPS_assembly_LptE"/>
</dbReference>
<feature type="compositionally biased region" description="Low complexity" evidence="7">
    <location>
        <begin position="187"/>
        <end position="200"/>
    </location>
</feature>
<evidence type="ECO:0000313" key="9">
    <source>
        <dbReference type="Proteomes" id="UP000267049"/>
    </source>
</evidence>
<evidence type="ECO:0000313" key="8">
    <source>
        <dbReference type="EMBL" id="RNF86345.1"/>
    </source>
</evidence>
<dbReference type="Proteomes" id="UP000267049">
    <property type="component" value="Unassembled WGS sequence"/>
</dbReference>
<dbReference type="PANTHER" id="PTHR38098">
    <property type="entry name" value="LPS-ASSEMBLY LIPOPROTEIN LPTE"/>
    <property type="match status" value="1"/>
</dbReference>
<comment type="function">
    <text evidence="6">Together with LptD, is involved in the assembly of lipopolysaccharide (LPS) at the surface of the outer membrane. Required for the proper assembly of LptD. Binds LPS and may serve as the LPS recognition site at the outer membrane.</text>
</comment>
<protein>
    <recommendedName>
        <fullName evidence="6">LPS-assembly lipoprotein LptE</fullName>
    </recommendedName>
</protein>
<keyword evidence="3 6" id="KW-0564">Palmitate</keyword>
<keyword evidence="9" id="KW-1185">Reference proteome</keyword>
<evidence type="ECO:0000256" key="5">
    <source>
        <dbReference type="ARBA" id="ARBA00023288"/>
    </source>
</evidence>
<dbReference type="RefSeq" id="WP_123086461.1">
    <property type="nucleotide sequence ID" value="NZ_RIBS01000001.1"/>
</dbReference>
<dbReference type="GO" id="GO:0009279">
    <property type="term" value="C:cell outer membrane"/>
    <property type="evidence" value="ECO:0007669"/>
    <property type="project" value="UniProtKB-SubCell"/>
</dbReference>
<evidence type="ECO:0000256" key="1">
    <source>
        <dbReference type="ARBA" id="ARBA00022729"/>
    </source>
</evidence>
<name>A0A3M8T059_9GAMM</name>
<comment type="similarity">
    <text evidence="6">Belongs to the LptE lipoprotein family.</text>
</comment>
<comment type="subcellular location">
    <subcellularLocation>
        <location evidence="6">Cell outer membrane</location>
        <topology evidence="6">Lipid-anchor</topology>
    </subcellularLocation>
</comment>
<sequence>MIRRPFRLLAPVALVLALSACGFHLRDALKLPVGLGPLKVVSVDSRSPLADTLAQALTRAGAVPAEPRDSKATVLQVLAERWGDTPIAVDSFGRSQEYSLRYAVIFELRKGDGTVVVPKQTVELSRDYISIPDNSAGTEGEREILMRELRREMAASVLRRIEAVARRSGGVEGDSGEPSAIPDGPVAADAAKAALKALEAMEAEGNDVAPPADPEPTPPPEPKTPR</sequence>
<comment type="caution">
    <text evidence="8">The sequence shown here is derived from an EMBL/GenBank/DDBJ whole genome shotgun (WGS) entry which is preliminary data.</text>
</comment>
<gene>
    <name evidence="6" type="primary">lptE</name>
    <name evidence="8" type="ORF">EER27_02695</name>
</gene>
<dbReference type="GO" id="GO:1990351">
    <property type="term" value="C:transporter complex"/>
    <property type="evidence" value="ECO:0007669"/>
    <property type="project" value="TreeGrafter"/>
</dbReference>
<dbReference type="OrthoDB" id="7349153at2"/>
<feature type="region of interest" description="Disordered" evidence="7">
    <location>
        <begin position="166"/>
        <end position="226"/>
    </location>
</feature>
<proteinExistence type="inferred from homology"/>
<reference evidence="8 9" key="1">
    <citation type="submission" date="2018-11" db="EMBL/GenBank/DDBJ databases">
        <title>Lysobacter cryohumiis sp. nov., isolated from soil in the Tianshan Mountains, Xinjiang, China.</title>
        <authorList>
            <person name="Luo Y."/>
            <person name="Sheng H."/>
        </authorList>
    </citation>
    <scope>NUCLEOTIDE SEQUENCE [LARGE SCALE GENOMIC DNA]</scope>
    <source>
        <strain evidence="8 9">ZS60</strain>
    </source>
</reference>
<dbReference type="Gene3D" id="3.30.160.150">
    <property type="entry name" value="Lipoprotein like domain"/>
    <property type="match status" value="1"/>
</dbReference>
<dbReference type="PANTHER" id="PTHR38098:SF1">
    <property type="entry name" value="LPS-ASSEMBLY LIPOPROTEIN LPTE"/>
    <property type="match status" value="1"/>
</dbReference>
<evidence type="ECO:0000256" key="4">
    <source>
        <dbReference type="ARBA" id="ARBA00023237"/>
    </source>
</evidence>
<evidence type="ECO:0000256" key="7">
    <source>
        <dbReference type="SAM" id="MobiDB-lite"/>
    </source>
</evidence>
<evidence type="ECO:0000256" key="3">
    <source>
        <dbReference type="ARBA" id="ARBA00023139"/>
    </source>
</evidence>
<dbReference type="GO" id="GO:0043165">
    <property type="term" value="P:Gram-negative-bacterium-type cell outer membrane assembly"/>
    <property type="evidence" value="ECO:0007669"/>
    <property type="project" value="UniProtKB-UniRule"/>
</dbReference>
<feature type="compositionally biased region" description="Pro residues" evidence="7">
    <location>
        <begin position="211"/>
        <end position="226"/>
    </location>
</feature>
<dbReference type="HAMAP" id="MF_01186">
    <property type="entry name" value="LPS_assembly_LptE"/>
    <property type="match status" value="1"/>
</dbReference>
<dbReference type="EMBL" id="RIBS01000001">
    <property type="protein sequence ID" value="RNF86345.1"/>
    <property type="molecule type" value="Genomic_DNA"/>
</dbReference>
<dbReference type="AlphaFoldDB" id="A0A3M8T059"/>
<dbReference type="PROSITE" id="PS51257">
    <property type="entry name" value="PROKAR_LIPOPROTEIN"/>
    <property type="match status" value="1"/>
</dbReference>
<evidence type="ECO:0000256" key="2">
    <source>
        <dbReference type="ARBA" id="ARBA00023136"/>
    </source>
</evidence>
<dbReference type="GO" id="GO:0001530">
    <property type="term" value="F:lipopolysaccharide binding"/>
    <property type="evidence" value="ECO:0007669"/>
    <property type="project" value="TreeGrafter"/>
</dbReference>
<accession>A0A3M8T059</accession>
<keyword evidence="4 6" id="KW-0998">Cell outer membrane</keyword>
<dbReference type="Pfam" id="PF04390">
    <property type="entry name" value="LptE"/>
    <property type="match status" value="1"/>
</dbReference>
<dbReference type="GO" id="GO:0015920">
    <property type="term" value="P:lipopolysaccharide transport"/>
    <property type="evidence" value="ECO:0007669"/>
    <property type="project" value="TreeGrafter"/>
</dbReference>
<keyword evidence="2 6" id="KW-0472">Membrane</keyword>